<gene>
    <name evidence="3" type="ORF">GCM10009550_76190</name>
</gene>
<comment type="similarity">
    <text evidence="1 2">Belongs to the cytochrome P450 family.</text>
</comment>
<evidence type="ECO:0000313" key="3">
    <source>
        <dbReference type="EMBL" id="GAA0969476.1"/>
    </source>
</evidence>
<dbReference type="SUPFAM" id="SSF48264">
    <property type="entry name" value="Cytochrome P450"/>
    <property type="match status" value="1"/>
</dbReference>
<dbReference type="PANTHER" id="PTHR46696:SF1">
    <property type="entry name" value="CYTOCHROME P450 YJIB-RELATED"/>
    <property type="match status" value="1"/>
</dbReference>
<organism evidence="3 4">
    <name type="scientific">Actinocorallia libanotica</name>
    <dbReference type="NCBI Taxonomy" id="46162"/>
    <lineage>
        <taxon>Bacteria</taxon>
        <taxon>Bacillati</taxon>
        <taxon>Actinomycetota</taxon>
        <taxon>Actinomycetes</taxon>
        <taxon>Streptosporangiales</taxon>
        <taxon>Thermomonosporaceae</taxon>
        <taxon>Actinocorallia</taxon>
    </lineage>
</organism>
<dbReference type="Gene3D" id="1.10.630.10">
    <property type="entry name" value="Cytochrome P450"/>
    <property type="match status" value="1"/>
</dbReference>
<dbReference type="PRINTS" id="PR00359">
    <property type="entry name" value="BP450"/>
</dbReference>
<keyword evidence="2" id="KW-0349">Heme</keyword>
<accession>A0ABN1S0R4</accession>
<sequence>MHTDGYLARYDALRQTDPAAALMLLAGWLRTDWRDLFVELRARRPVLTTPAFTLVTRHADVTEVLSRPDSFTVGAYTAPMETALGGPVMLTRDATPMNWREKGLLQVMLAPEDVPALRALTGELAEAALDAADGVIDVVGSLFRAVPLAVCARYFGFPGPDAETLSRWSRAVMTDVTANLAGDAGLRAASAEAGAEMMAYLRDLVADRRAGPEGADVLGRLVRTRLPAELGFDDERIAVNTAGLLLGFVENAAGSMTNVLAHFLARPELLARAAEAARDPERFEPHVWEALRFDPFLKMIVRVCVRDHVLASGATIPAGGLVLAAVASAMFDEAAVEEPETFRLDRPEPVLLHFGHGPHACVGVHPGRTVVTEVLRRLLLRPGLRSAGETVRDRGVFPDSHLLHLDAPAWKETRV</sequence>
<dbReference type="Pfam" id="PF00067">
    <property type="entry name" value="p450"/>
    <property type="match status" value="1"/>
</dbReference>
<evidence type="ECO:0000313" key="4">
    <source>
        <dbReference type="Proteomes" id="UP001500665"/>
    </source>
</evidence>
<evidence type="ECO:0000256" key="2">
    <source>
        <dbReference type="RuleBase" id="RU000461"/>
    </source>
</evidence>
<proteinExistence type="inferred from homology"/>
<dbReference type="InterPro" id="IPR017972">
    <property type="entry name" value="Cyt_P450_CS"/>
</dbReference>
<keyword evidence="2" id="KW-0479">Metal-binding</keyword>
<dbReference type="InterPro" id="IPR036396">
    <property type="entry name" value="Cyt_P450_sf"/>
</dbReference>
<dbReference type="Proteomes" id="UP001500665">
    <property type="component" value="Unassembled WGS sequence"/>
</dbReference>
<evidence type="ECO:0000256" key="1">
    <source>
        <dbReference type="ARBA" id="ARBA00010617"/>
    </source>
</evidence>
<dbReference type="PANTHER" id="PTHR46696">
    <property type="entry name" value="P450, PUTATIVE (EUROFUNG)-RELATED"/>
    <property type="match status" value="1"/>
</dbReference>
<name>A0ABN1S0R4_9ACTN</name>
<dbReference type="InterPro" id="IPR002397">
    <property type="entry name" value="Cyt_P450_B"/>
</dbReference>
<dbReference type="InterPro" id="IPR001128">
    <property type="entry name" value="Cyt_P450"/>
</dbReference>
<dbReference type="EMBL" id="BAAAHH010000065">
    <property type="protein sequence ID" value="GAA0969476.1"/>
    <property type="molecule type" value="Genomic_DNA"/>
</dbReference>
<comment type="caution">
    <text evidence="3">The sequence shown here is derived from an EMBL/GenBank/DDBJ whole genome shotgun (WGS) entry which is preliminary data.</text>
</comment>
<keyword evidence="2" id="KW-0408">Iron</keyword>
<keyword evidence="2" id="KW-0560">Oxidoreductase</keyword>
<dbReference type="PROSITE" id="PS00086">
    <property type="entry name" value="CYTOCHROME_P450"/>
    <property type="match status" value="1"/>
</dbReference>
<dbReference type="RefSeq" id="WP_344247544.1">
    <property type="nucleotide sequence ID" value="NZ_BAAAHH010000065.1"/>
</dbReference>
<keyword evidence="4" id="KW-1185">Reference proteome</keyword>
<protein>
    <submittedName>
        <fullName evidence="3">Cytochrome P450</fullName>
    </submittedName>
</protein>
<reference evidence="3 4" key="1">
    <citation type="journal article" date="2019" name="Int. J. Syst. Evol. Microbiol.">
        <title>The Global Catalogue of Microorganisms (GCM) 10K type strain sequencing project: providing services to taxonomists for standard genome sequencing and annotation.</title>
        <authorList>
            <consortium name="The Broad Institute Genomics Platform"/>
            <consortium name="The Broad Institute Genome Sequencing Center for Infectious Disease"/>
            <person name="Wu L."/>
            <person name="Ma J."/>
        </authorList>
    </citation>
    <scope>NUCLEOTIDE SEQUENCE [LARGE SCALE GENOMIC DNA]</scope>
    <source>
        <strain evidence="3 4">JCM 10696</strain>
    </source>
</reference>
<keyword evidence="2" id="KW-0503">Monooxygenase</keyword>